<accession>A0A060N9G3</accession>
<proteinExistence type="predicted"/>
<protein>
    <submittedName>
        <fullName evidence="1">Uncharacterized protein</fullName>
    </submittedName>
</protein>
<organism evidence="1">
    <name type="scientific">Clostridium botulinum B str. Osaka05</name>
    <dbReference type="NCBI Taxonomy" id="1407017"/>
    <lineage>
        <taxon>Bacteria</taxon>
        <taxon>Bacillati</taxon>
        <taxon>Bacillota</taxon>
        <taxon>Clostridia</taxon>
        <taxon>Eubacteriales</taxon>
        <taxon>Clostridiaceae</taxon>
        <taxon>Clostridium</taxon>
    </lineage>
</organism>
<gene>
    <name evidence="1" type="ORF">CBO05P1_100</name>
</gene>
<dbReference type="Proteomes" id="UP000054164">
    <property type="component" value="Unassembled WGS sequence"/>
</dbReference>
<sequence>MKNIDNINCNECQFINITEEKQIDTGIDHKCLKYNTRIVHRSSNPYIKHSYIYPCKQCNGQDFIKREVK</sequence>
<dbReference type="HOGENOM" id="CLU_2768458_0_0_9"/>
<evidence type="ECO:0000313" key="1">
    <source>
        <dbReference type="EMBL" id="BAO04819.1"/>
    </source>
</evidence>
<dbReference type="AlphaFoldDB" id="A0A060N9G3"/>
<name>A0A060N9G3_CLOBO</name>
<dbReference type="RefSeq" id="WP_030031882.1">
    <property type="nucleotide sequence ID" value="NZ_BA000058.1"/>
</dbReference>
<dbReference type="EMBL" id="BA000058">
    <property type="protein sequence ID" value="BAO04819.1"/>
    <property type="molecule type" value="Genomic_DNA"/>
</dbReference>
<reference evidence="1" key="1">
    <citation type="submission" date="2013-10" db="EMBL/GenBank/DDBJ databases">
        <title>Draft genome sequence of Clostridium botulinum type B strain Osaka05.</title>
        <authorList>
            <person name="Sakaguchi Y."/>
            <person name="Hosomi K."/>
            <person name="Uchiyama J."/>
            <person name="Ogura Y."/>
            <person name="Sakaguchi M."/>
            <person name="Kohda T."/>
            <person name="Mukamoto M."/>
            <person name="Misawa N."/>
            <person name="Matsuzaki S."/>
            <person name="Hayashi T."/>
            <person name="Kozaki S."/>
        </authorList>
    </citation>
    <scope>NUCLEOTIDE SEQUENCE</scope>
    <source>
        <strain evidence="1">Osaka05</strain>
    </source>
</reference>